<evidence type="ECO:0008006" key="3">
    <source>
        <dbReference type="Google" id="ProtNLM"/>
    </source>
</evidence>
<evidence type="ECO:0000313" key="1">
    <source>
        <dbReference type="EMBL" id="KOY18177.1"/>
    </source>
</evidence>
<keyword evidence="2" id="KW-1185">Reference proteome</keyword>
<evidence type="ECO:0000313" key="2">
    <source>
        <dbReference type="Proteomes" id="UP000037688"/>
    </source>
</evidence>
<dbReference type="SUPFAM" id="SSF53067">
    <property type="entry name" value="Actin-like ATPase domain"/>
    <property type="match status" value="1"/>
</dbReference>
<dbReference type="EMBL" id="LITU01000020">
    <property type="protein sequence ID" value="KOY18177.1"/>
    <property type="molecule type" value="Genomic_DNA"/>
</dbReference>
<reference evidence="1 2" key="1">
    <citation type="submission" date="2015-08" db="EMBL/GenBank/DDBJ databases">
        <title>Draft genome sequence of cellulolytic and xylanolytic Paenibacillus sp. A59, isolated from a decaying forest soil from Patagonia, Argentina.</title>
        <authorList>
            <person name="Ghio S."/>
            <person name="Caceres A.M."/>
            <person name="Talia P."/>
            <person name="Grasso D."/>
            <person name="Campos E."/>
        </authorList>
    </citation>
    <scope>NUCLEOTIDE SEQUENCE [LARGE SCALE GENOMIC DNA]</scope>
    <source>
        <strain evidence="1 2">A59</strain>
    </source>
</reference>
<accession>A0A0N0UIJ9</accession>
<protein>
    <recommendedName>
        <fullName evidence="3">Carbohydrate kinase FGGY C-terminal domain-containing protein</fullName>
    </recommendedName>
</protein>
<gene>
    <name evidence="1" type="ORF">AMS66_01805</name>
</gene>
<dbReference type="AlphaFoldDB" id="A0A0N0UIJ9"/>
<dbReference type="PATRIC" id="fig|1705561.3.peg.6663"/>
<comment type="caution">
    <text evidence="1">The sequence shown here is derived from an EMBL/GenBank/DDBJ whole genome shotgun (WGS) entry which is preliminary data.</text>
</comment>
<name>A0A0N0UIJ9_9BACL</name>
<organism evidence="1 2">
    <name type="scientific">Paenibacillus xylanivorans</name>
    <dbReference type="NCBI Taxonomy" id="1705561"/>
    <lineage>
        <taxon>Bacteria</taxon>
        <taxon>Bacillati</taxon>
        <taxon>Bacillota</taxon>
        <taxon>Bacilli</taxon>
        <taxon>Bacillales</taxon>
        <taxon>Paenibacillaceae</taxon>
        <taxon>Paenibacillus</taxon>
    </lineage>
</organism>
<sequence length="105" mass="11661">MQIFANVTEELQVVTTPNASALGSAIFAVVAADQLDGGYESVLLAAAHMTDRMTIRYQPEPDKVSLYNKLYPLYLQLHDSFGKELKVMKQLKAFKLKEGLGVEIK</sequence>
<proteinExistence type="predicted"/>
<dbReference type="Proteomes" id="UP000037688">
    <property type="component" value="Unassembled WGS sequence"/>
</dbReference>
<dbReference type="InterPro" id="IPR043129">
    <property type="entry name" value="ATPase_NBD"/>
</dbReference>
<dbReference type="Gene3D" id="3.30.420.40">
    <property type="match status" value="1"/>
</dbReference>